<keyword evidence="2" id="KW-0057">Aromatic amino acid biosynthesis</keyword>
<proteinExistence type="predicted"/>
<comment type="caution">
    <text evidence="5">The sequence shown here is derived from an EMBL/GenBank/DDBJ whole genome shotgun (WGS) entry which is preliminary data.</text>
</comment>
<dbReference type="PANTHER" id="PTHR21089">
    <property type="entry name" value="SHIKIMATE DEHYDROGENASE"/>
    <property type="match status" value="1"/>
</dbReference>
<dbReference type="Gene3D" id="3.40.50.720">
    <property type="entry name" value="NAD(P)-binding Rossmann-like Domain"/>
    <property type="match status" value="1"/>
</dbReference>
<dbReference type="Gene3D" id="3.40.50.10860">
    <property type="entry name" value="Leucine Dehydrogenase, chain A, domain 1"/>
    <property type="match status" value="1"/>
</dbReference>
<comment type="pathway">
    <text evidence="1">Metabolic intermediate biosynthesis; chorismate biosynthesis; chorismate from D-erythrose 4-phosphate and phosphoenolpyruvate: step 4/7.</text>
</comment>
<reference evidence="5 6" key="1">
    <citation type="submission" date="2018-07" db="EMBL/GenBank/DDBJ databases">
        <title>Sequencing the genomes of 1000 actinobacteria strains.</title>
        <authorList>
            <person name="Klenk H.-P."/>
        </authorList>
    </citation>
    <scope>NUCLEOTIDE SEQUENCE [LARGE SCALE GENOMIC DNA]</scope>
    <source>
        <strain evidence="5 6">DSM 14442</strain>
    </source>
</reference>
<dbReference type="Pfam" id="PF08501">
    <property type="entry name" value="Shikimate_dh_N"/>
    <property type="match status" value="1"/>
</dbReference>
<dbReference type="GO" id="GO:0050661">
    <property type="term" value="F:NADP binding"/>
    <property type="evidence" value="ECO:0007669"/>
    <property type="project" value="TreeGrafter"/>
</dbReference>
<sequence length="315" mass="32883">MRRSVVRPSAGVLGHPISHSKSPALHRAAYRALGLDVAYDAHDVTPEALPAFMGGLDRSSGTGFDWLGFSVTMPLKSAMMPLVDRYSPRAERLGFLNTVVWDGDGVSTAYNTDVEGIVESLVFAGYQREVTGGRMGILGGGGTAAAAIAAAEKLGLAGVDLFVRTPAKAAEHADLARGFGLTPRIRLLEDFPTAAGGFRAVVATLPPRAADPTAAALAGALSGAQNGAQKGETVGSAEPAPLPPLLDAAYDPWPSALALSWQQQGGQVVSGLEMLLYQAVEQVRLFTERIRPDGTEPDWPAVIASMAAAIDLTER</sequence>
<dbReference type="AlphaFoldDB" id="A0A3D9LBG1"/>
<dbReference type="OrthoDB" id="9776868at2"/>
<keyword evidence="6" id="KW-1185">Reference proteome</keyword>
<dbReference type="InterPro" id="IPR022893">
    <property type="entry name" value="Shikimate_DH_fam"/>
</dbReference>
<dbReference type="SUPFAM" id="SSF51735">
    <property type="entry name" value="NAD(P)-binding Rossmann-fold domains"/>
    <property type="match status" value="1"/>
</dbReference>
<feature type="domain" description="Shikimate dehydrogenase substrate binding N-terminal" evidence="3">
    <location>
        <begin position="12"/>
        <end position="99"/>
    </location>
</feature>
<gene>
    <name evidence="5" type="ORF">C8E99_1004</name>
</gene>
<keyword evidence="2" id="KW-0028">Amino-acid biosynthesis</keyword>
<dbReference type="InterPro" id="IPR036291">
    <property type="entry name" value="NAD(P)-bd_dom_sf"/>
</dbReference>
<dbReference type="GO" id="GO:0019632">
    <property type="term" value="P:shikimate metabolic process"/>
    <property type="evidence" value="ECO:0007669"/>
    <property type="project" value="TreeGrafter"/>
</dbReference>
<dbReference type="PANTHER" id="PTHR21089:SF1">
    <property type="entry name" value="BIFUNCTIONAL 3-DEHYDROQUINATE DEHYDRATASE_SHIKIMATE DEHYDROGENASE, CHLOROPLASTIC"/>
    <property type="match status" value="1"/>
</dbReference>
<evidence type="ECO:0000256" key="1">
    <source>
        <dbReference type="ARBA" id="ARBA00004871"/>
    </source>
</evidence>
<dbReference type="SUPFAM" id="SSF53223">
    <property type="entry name" value="Aminoacid dehydrogenase-like, N-terminal domain"/>
    <property type="match status" value="1"/>
</dbReference>
<dbReference type="GO" id="GO:0004764">
    <property type="term" value="F:shikimate 3-dehydrogenase (NADP+) activity"/>
    <property type="evidence" value="ECO:0007669"/>
    <property type="project" value="InterPro"/>
</dbReference>
<dbReference type="GO" id="GO:0009073">
    <property type="term" value="P:aromatic amino acid family biosynthetic process"/>
    <property type="evidence" value="ECO:0007669"/>
    <property type="project" value="UniProtKB-KW"/>
</dbReference>
<evidence type="ECO:0000313" key="6">
    <source>
        <dbReference type="Proteomes" id="UP000256727"/>
    </source>
</evidence>
<feature type="domain" description="SDH C-terminal" evidence="4">
    <location>
        <begin position="271"/>
        <end position="290"/>
    </location>
</feature>
<organism evidence="5 6">
    <name type="scientific">Citricoccus muralis</name>
    <dbReference type="NCBI Taxonomy" id="169134"/>
    <lineage>
        <taxon>Bacteria</taxon>
        <taxon>Bacillati</taxon>
        <taxon>Actinomycetota</taxon>
        <taxon>Actinomycetes</taxon>
        <taxon>Micrococcales</taxon>
        <taxon>Micrococcaceae</taxon>
        <taxon>Citricoccus</taxon>
    </lineage>
</organism>
<dbReference type="Proteomes" id="UP000256727">
    <property type="component" value="Unassembled WGS sequence"/>
</dbReference>
<dbReference type="GO" id="GO:0005829">
    <property type="term" value="C:cytosol"/>
    <property type="evidence" value="ECO:0007669"/>
    <property type="project" value="TreeGrafter"/>
</dbReference>
<protein>
    <submittedName>
        <fullName evidence="5">Shikimate dehydrogenase</fullName>
    </submittedName>
</protein>
<name>A0A3D9LBG1_9MICC</name>
<accession>A0A3D9LBG1</accession>
<evidence type="ECO:0000259" key="4">
    <source>
        <dbReference type="Pfam" id="PF18317"/>
    </source>
</evidence>
<evidence type="ECO:0000259" key="3">
    <source>
        <dbReference type="Pfam" id="PF08501"/>
    </source>
</evidence>
<dbReference type="Pfam" id="PF18317">
    <property type="entry name" value="SDH_C"/>
    <property type="match status" value="1"/>
</dbReference>
<dbReference type="GO" id="GO:0009423">
    <property type="term" value="P:chorismate biosynthetic process"/>
    <property type="evidence" value="ECO:0007669"/>
    <property type="project" value="TreeGrafter"/>
</dbReference>
<evidence type="ECO:0000313" key="5">
    <source>
        <dbReference type="EMBL" id="REE03200.1"/>
    </source>
</evidence>
<dbReference type="InterPro" id="IPR046346">
    <property type="entry name" value="Aminoacid_DH-like_N_sf"/>
</dbReference>
<dbReference type="EMBL" id="QREH01000001">
    <property type="protein sequence ID" value="REE03200.1"/>
    <property type="molecule type" value="Genomic_DNA"/>
</dbReference>
<evidence type="ECO:0000256" key="2">
    <source>
        <dbReference type="ARBA" id="ARBA00023141"/>
    </source>
</evidence>
<dbReference type="InterPro" id="IPR013708">
    <property type="entry name" value="Shikimate_DH-bd_N"/>
</dbReference>
<dbReference type="InterPro" id="IPR041121">
    <property type="entry name" value="SDH_C"/>
</dbReference>